<sequence>MKSLSGLRQSAIGISLPSKRQVELPARFAKISSQRLGRAQERSVFLSVKAAAAKASAATAQPGLAESAWAEAESVSTTSYPQLTLSGTADVVIVGAGIAGLTTAYHLCKAGRKVVVLESQTVGSGQTGRSAAHLTAWPDAGLAAVGEEFGLPTASLLADAQSYSIQTIEQIIKAESIECSWQPVNGYLYPHDEARKSFQAIEAELKAAQKAGISNAELVDLGGSSKVAGIRKAVKFPGCANINPLAYAQGLAAAVQRLGGVIHEESPAQTPEGTAVSCKATGASIVAQNIVLATNSPIHRNLVVHSRQHAFRTYIIGLKVKEGSVEDAQFWDTAEPHHYMRLVRGAADGDVVLVGGAGHAAGQDPSTIGDRFASLEQWARRRLPQAQNVVYRWAGQAYEPVDRIPLYGQDPINAIQKAGTHYVATGHGNQDITGGTIAGRVISDQILGYTNPWTKVFAPARLPSASVDTALKEASVLLDVSKGYLRNVLPVETSIKRVQDLAPGTGAVLTTAPGKVVAAYVDPDGKQHVRTAVCKHFGCVVQWNPTDETFNCPCHGAGYDKYGKLIQGPATSDLAPL</sequence>
<keyword evidence="2" id="KW-0479">Metal-binding</keyword>
<dbReference type="InterPro" id="IPR017941">
    <property type="entry name" value="Rieske_2Fe-2S"/>
</dbReference>
<dbReference type="Gene3D" id="2.102.10.10">
    <property type="entry name" value="Rieske [2Fe-2S] iron-sulphur domain"/>
    <property type="match status" value="1"/>
</dbReference>
<dbReference type="GO" id="GO:0051537">
    <property type="term" value="F:2 iron, 2 sulfur cluster binding"/>
    <property type="evidence" value="ECO:0007669"/>
    <property type="project" value="UniProtKB-KW"/>
</dbReference>
<comment type="caution">
    <text evidence="7">The sequence shown here is derived from an EMBL/GenBank/DDBJ whole genome shotgun (WGS) entry which is preliminary data.</text>
</comment>
<evidence type="ECO:0000256" key="3">
    <source>
        <dbReference type="ARBA" id="ARBA00023004"/>
    </source>
</evidence>
<organism evidence="7 8">
    <name type="scientific">Symbiochloris irregularis</name>
    <dbReference type="NCBI Taxonomy" id="706552"/>
    <lineage>
        <taxon>Eukaryota</taxon>
        <taxon>Viridiplantae</taxon>
        <taxon>Chlorophyta</taxon>
        <taxon>core chlorophytes</taxon>
        <taxon>Trebouxiophyceae</taxon>
        <taxon>Trebouxiales</taxon>
        <taxon>Trebouxiaceae</taxon>
        <taxon>Symbiochloris</taxon>
    </lineage>
</organism>
<keyword evidence="5" id="KW-1015">Disulfide bond</keyword>
<evidence type="ECO:0000313" key="7">
    <source>
        <dbReference type="EMBL" id="KAK9808519.1"/>
    </source>
</evidence>
<dbReference type="Gene3D" id="3.30.9.10">
    <property type="entry name" value="D-Amino Acid Oxidase, subunit A, domain 2"/>
    <property type="match status" value="1"/>
</dbReference>
<feature type="domain" description="Rieske" evidence="6">
    <location>
        <begin position="493"/>
        <end position="577"/>
    </location>
</feature>
<dbReference type="InterPro" id="IPR036922">
    <property type="entry name" value="Rieske_2Fe-2S_sf"/>
</dbReference>
<dbReference type="AlphaFoldDB" id="A0AAW1PKD4"/>
<proteinExistence type="predicted"/>
<keyword evidence="3" id="KW-0408">Iron</keyword>
<protein>
    <recommendedName>
        <fullName evidence="6">Rieske domain-containing protein</fullName>
    </recommendedName>
</protein>
<dbReference type="PRINTS" id="PR00162">
    <property type="entry name" value="RIESKE"/>
</dbReference>
<name>A0AAW1PKD4_9CHLO</name>
<dbReference type="Proteomes" id="UP001465755">
    <property type="component" value="Unassembled WGS sequence"/>
</dbReference>
<dbReference type="PANTHER" id="PTHR13847">
    <property type="entry name" value="SARCOSINE DEHYDROGENASE-RELATED"/>
    <property type="match status" value="1"/>
</dbReference>
<reference evidence="7 8" key="1">
    <citation type="journal article" date="2024" name="Nat. Commun.">
        <title>Phylogenomics reveals the evolutionary origins of lichenization in chlorophyte algae.</title>
        <authorList>
            <person name="Puginier C."/>
            <person name="Libourel C."/>
            <person name="Otte J."/>
            <person name="Skaloud P."/>
            <person name="Haon M."/>
            <person name="Grisel S."/>
            <person name="Petersen M."/>
            <person name="Berrin J.G."/>
            <person name="Delaux P.M."/>
            <person name="Dal Grande F."/>
            <person name="Keller J."/>
        </authorList>
    </citation>
    <scope>NUCLEOTIDE SEQUENCE [LARGE SCALE GENOMIC DNA]</scope>
    <source>
        <strain evidence="7 8">SAG 2036</strain>
    </source>
</reference>
<keyword evidence="1" id="KW-0001">2Fe-2S</keyword>
<accession>A0AAW1PKD4</accession>
<dbReference type="EMBL" id="JALJOQ010000022">
    <property type="protein sequence ID" value="KAK9808519.1"/>
    <property type="molecule type" value="Genomic_DNA"/>
</dbReference>
<evidence type="ECO:0000256" key="2">
    <source>
        <dbReference type="ARBA" id="ARBA00022723"/>
    </source>
</evidence>
<keyword evidence="4" id="KW-0411">Iron-sulfur</keyword>
<gene>
    <name evidence="7" type="ORF">WJX73_004093</name>
</gene>
<dbReference type="InterPro" id="IPR006076">
    <property type="entry name" value="FAD-dep_OxRdtase"/>
</dbReference>
<dbReference type="Gene3D" id="3.50.50.60">
    <property type="entry name" value="FAD/NAD(P)-binding domain"/>
    <property type="match status" value="1"/>
</dbReference>
<keyword evidence="8" id="KW-1185">Reference proteome</keyword>
<dbReference type="InterPro" id="IPR036188">
    <property type="entry name" value="FAD/NAD-bd_sf"/>
</dbReference>
<dbReference type="SUPFAM" id="SSF51971">
    <property type="entry name" value="Nucleotide-binding domain"/>
    <property type="match status" value="1"/>
</dbReference>
<dbReference type="PROSITE" id="PS51296">
    <property type="entry name" value="RIESKE"/>
    <property type="match status" value="1"/>
</dbReference>
<evidence type="ECO:0000256" key="5">
    <source>
        <dbReference type="ARBA" id="ARBA00023157"/>
    </source>
</evidence>
<evidence type="ECO:0000256" key="1">
    <source>
        <dbReference type="ARBA" id="ARBA00022714"/>
    </source>
</evidence>
<dbReference type="GO" id="GO:0046872">
    <property type="term" value="F:metal ion binding"/>
    <property type="evidence" value="ECO:0007669"/>
    <property type="project" value="UniProtKB-KW"/>
</dbReference>
<dbReference type="PANTHER" id="PTHR13847:SF281">
    <property type="entry name" value="FAD DEPENDENT OXIDOREDUCTASE DOMAIN-CONTAINING PROTEIN"/>
    <property type="match status" value="1"/>
</dbReference>
<evidence type="ECO:0000256" key="4">
    <source>
        <dbReference type="ARBA" id="ARBA00023014"/>
    </source>
</evidence>
<evidence type="ECO:0000259" key="6">
    <source>
        <dbReference type="PROSITE" id="PS51296"/>
    </source>
</evidence>
<dbReference type="Pfam" id="PF01266">
    <property type="entry name" value="DAO"/>
    <property type="match status" value="1"/>
</dbReference>
<dbReference type="SUPFAM" id="SSF50022">
    <property type="entry name" value="ISP domain"/>
    <property type="match status" value="1"/>
</dbReference>
<dbReference type="GO" id="GO:0005737">
    <property type="term" value="C:cytoplasm"/>
    <property type="evidence" value="ECO:0007669"/>
    <property type="project" value="TreeGrafter"/>
</dbReference>
<dbReference type="GO" id="GO:0016020">
    <property type="term" value="C:membrane"/>
    <property type="evidence" value="ECO:0007669"/>
    <property type="project" value="InterPro"/>
</dbReference>
<dbReference type="InterPro" id="IPR005805">
    <property type="entry name" value="Rieske_Fe-S_prot_C"/>
</dbReference>
<dbReference type="Pfam" id="PF00355">
    <property type="entry name" value="Rieske"/>
    <property type="match status" value="1"/>
</dbReference>
<evidence type="ECO:0000313" key="8">
    <source>
        <dbReference type="Proteomes" id="UP001465755"/>
    </source>
</evidence>